<accession>A0A9X2VZ03</accession>
<dbReference type="GO" id="GO:0032259">
    <property type="term" value="P:methylation"/>
    <property type="evidence" value="ECO:0007669"/>
    <property type="project" value="UniProtKB-KW"/>
</dbReference>
<name>A0A9X2VZ03_9SPHN</name>
<keyword evidence="2" id="KW-0489">Methyltransferase</keyword>
<dbReference type="SUPFAM" id="SSF53335">
    <property type="entry name" value="S-adenosyl-L-methionine-dependent methyltransferases"/>
    <property type="match status" value="1"/>
</dbReference>
<dbReference type="EMBL" id="JAOAMV010000001">
    <property type="protein sequence ID" value="MCT2557737.1"/>
    <property type="molecule type" value="Genomic_DNA"/>
</dbReference>
<evidence type="ECO:0000313" key="3">
    <source>
        <dbReference type="Proteomes" id="UP001142648"/>
    </source>
</evidence>
<dbReference type="Pfam" id="PF08241">
    <property type="entry name" value="Methyltransf_11"/>
    <property type="match status" value="1"/>
</dbReference>
<dbReference type="Proteomes" id="UP001142648">
    <property type="component" value="Unassembled WGS sequence"/>
</dbReference>
<organism evidence="2 3">
    <name type="scientific">Tsuneonella litorea</name>
    <dbReference type="NCBI Taxonomy" id="2976475"/>
    <lineage>
        <taxon>Bacteria</taxon>
        <taxon>Pseudomonadati</taxon>
        <taxon>Pseudomonadota</taxon>
        <taxon>Alphaproteobacteria</taxon>
        <taxon>Sphingomonadales</taxon>
        <taxon>Erythrobacteraceae</taxon>
        <taxon>Tsuneonella</taxon>
    </lineage>
</organism>
<evidence type="ECO:0000313" key="2">
    <source>
        <dbReference type="EMBL" id="MCT2557737.1"/>
    </source>
</evidence>
<dbReference type="AlphaFoldDB" id="A0A9X2VZ03"/>
<comment type="caution">
    <text evidence="2">The sequence shown here is derived from an EMBL/GenBank/DDBJ whole genome shotgun (WGS) entry which is preliminary data.</text>
</comment>
<keyword evidence="2" id="KW-0808">Transferase</keyword>
<dbReference type="GO" id="GO:0008757">
    <property type="term" value="F:S-adenosylmethionine-dependent methyltransferase activity"/>
    <property type="evidence" value="ECO:0007669"/>
    <property type="project" value="InterPro"/>
</dbReference>
<feature type="domain" description="Methyltransferase type 11" evidence="1">
    <location>
        <begin position="45"/>
        <end position="139"/>
    </location>
</feature>
<dbReference type="InterPro" id="IPR029063">
    <property type="entry name" value="SAM-dependent_MTases_sf"/>
</dbReference>
<gene>
    <name evidence="2" type="ORF">N0B51_01950</name>
</gene>
<dbReference type="PANTHER" id="PTHR43591:SF24">
    <property type="entry name" value="2-METHOXY-6-POLYPRENYL-1,4-BENZOQUINOL METHYLASE, MITOCHONDRIAL"/>
    <property type="match status" value="1"/>
</dbReference>
<protein>
    <submittedName>
        <fullName evidence="2">Class I SAM-dependent methyltransferase</fullName>
    </submittedName>
</protein>
<dbReference type="PANTHER" id="PTHR43591">
    <property type="entry name" value="METHYLTRANSFERASE"/>
    <property type="match status" value="1"/>
</dbReference>
<sequence length="266" mass="27674">MAGQDATFAGAIPQIYDECLVPVLFAPYAEDLARAAAARAPADVLEVAAGTGAVTTALAAALPGARIVATDLNPGMIERARSVHDLANVEWAVADAQSLPFADGSFDLVAIQFGAMFFPDRVCAYREIRRVLRDGGALLANVWGPLEDNPGSAVIHDTLCAMLPEPRPGFIARTPFGYHDPVAIRAEIAAAGFAECAVTTVAMESPPGSAARLLKGMTEGSPLHAELVAHDPGNREAAIAAAAKRLEALEARGPLGMTALRIVATR</sequence>
<dbReference type="Gene3D" id="3.40.50.150">
    <property type="entry name" value="Vaccinia Virus protein VP39"/>
    <property type="match status" value="1"/>
</dbReference>
<dbReference type="CDD" id="cd02440">
    <property type="entry name" value="AdoMet_MTases"/>
    <property type="match status" value="1"/>
</dbReference>
<proteinExistence type="predicted"/>
<keyword evidence="3" id="KW-1185">Reference proteome</keyword>
<dbReference type="RefSeq" id="WP_259960500.1">
    <property type="nucleotide sequence ID" value="NZ_JAOAMV010000001.1"/>
</dbReference>
<dbReference type="InterPro" id="IPR013216">
    <property type="entry name" value="Methyltransf_11"/>
</dbReference>
<reference evidence="2" key="1">
    <citation type="submission" date="2022-09" db="EMBL/GenBank/DDBJ databases">
        <title>The genome sequence of Tsuneonella sp. YG55.</title>
        <authorList>
            <person name="Liu Y."/>
        </authorList>
    </citation>
    <scope>NUCLEOTIDE SEQUENCE</scope>
    <source>
        <strain evidence="2">YG55</strain>
    </source>
</reference>
<evidence type="ECO:0000259" key="1">
    <source>
        <dbReference type="Pfam" id="PF08241"/>
    </source>
</evidence>